<dbReference type="Proteomes" id="UP000234662">
    <property type="component" value="Unassembled WGS sequence"/>
</dbReference>
<dbReference type="AlphaFoldDB" id="A0A2I1R0K5"/>
<protein>
    <submittedName>
        <fullName evidence="1">Uncharacterized protein</fullName>
    </submittedName>
</protein>
<sequence length="74" mass="8405">MFLARLFRSLAADTRRRSGHRMLLDVDLLAWTLDTLTEHHPRRERTIVATYPAVCAAASTMHRPGGPLPNLVWP</sequence>
<accession>A0A2I1R0K5</accession>
<comment type="caution">
    <text evidence="1">The sequence shown here is derived from an EMBL/GenBank/DDBJ whole genome shotgun (WGS) entry which is preliminary data.</text>
</comment>
<gene>
    <name evidence="1" type="ORF">CYJ73_25955</name>
</gene>
<reference evidence="1 2" key="1">
    <citation type="submission" date="2017-12" db="EMBL/GenBank/DDBJ databases">
        <title>Phylogenetic diversity of female urinary microbiome.</title>
        <authorList>
            <person name="Thomas-White K."/>
            <person name="Wolfe A.J."/>
        </authorList>
    </citation>
    <scope>NUCLEOTIDE SEQUENCE [LARGE SCALE GENOMIC DNA]</scope>
    <source>
        <strain evidence="1 2">UMB0777</strain>
    </source>
</reference>
<organism evidence="1 2">
    <name type="scientific">Gordonia terrae</name>
    <dbReference type="NCBI Taxonomy" id="2055"/>
    <lineage>
        <taxon>Bacteria</taxon>
        <taxon>Bacillati</taxon>
        <taxon>Actinomycetota</taxon>
        <taxon>Actinomycetes</taxon>
        <taxon>Mycobacteriales</taxon>
        <taxon>Gordoniaceae</taxon>
        <taxon>Gordonia</taxon>
    </lineage>
</organism>
<name>A0A2I1R0K5_9ACTN</name>
<evidence type="ECO:0000313" key="2">
    <source>
        <dbReference type="Proteomes" id="UP000234662"/>
    </source>
</evidence>
<proteinExistence type="predicted"/>
<dbReference type="EMBL" id="PKJC01000055">
    <property type="protein sequence ID" value="PKZ62656.1"/>
    <property type="molecule type" value="Genomic_DNA"/>
</dbReference>
<evidence type="ECO:0000313" key="1">
    <source>
        <dbReference type="EMBL" id="PKZ62656.1"/>
    </source>
</evidence>